<evidence type="ECO:0000313" key="3">
    <source>
        <dbReference type="Proteomes" id="UP000784294"/>
    </source>
</evidence>
<sequence length="250" mass="27210">MLLLQLAQIAAHRRSLRQLDSQMKMSHINLQKIASRRGQHKVLVYDEWASGCQMSCSRMRRHRIGAEVNRAILLSQCGTGACEVVDSGNESIGDVASSYGSRPVPCVGARDGLCWHSRHLNQHNTRLSLTDAVALALALALDFALLLHIAFSFALALALALTLAHALAFAFAFAFVFTLALAFTFILSFAHALTLDLAFNFVSNINLALALAHALAFAFAFVFTLALAFTFIPSFAHALTLDLTFNFASN</sequence>
<name>A0A448X1Z9_9PLAT</name>
<evidence type="ECO:0000313" key="2">
    <source>
        <dbReference type="EMBL" id="VEL26142.1"/>
    </source>
</evidence>
<gene>
    <name evidence="2" type="ORF">PXEA_LOCUS19582</name>
</gene>
<dbReference type="AlphaFoldDB" id="A0A448X1Z9"/>
<keyword evidence="3" id="KW-1185">Reference proteome</keyword>
<feature type="transmembrane region" description="Helical" evidence="1">
    <location>
        <begin position="207"/>
        <end position="232"/>
    </location>
</feature>
<evidence type="ECO:0000256" key="1">
    <source>
        <dbReference type="SAM" id="Phobius"/>
    </source>
</evidence>
<protein>
    <submittedName>
        <fullName evidence="2">Uncharacterized protein</fullName>
    </submittedName>
</protein>
<organism evidence="2 3">
    <name type="scientific">Protopolystoma xenopodis</name>
    <dbReference type="NCBI Taxonomy" id="117903"/>
    <lineage>
        <taxon>Eukaryota</taxon>
        <taxon>Metazoa</taxon>
        <taxon>Spiralia</taxon>
        <taxon>Lophotrochozoa</taxon>
        <taxon>Platyhelminthes</taxon>
        <taxon>Monogenea</taxon>
        <taxon>Polyopisthocotylea</taxon>
        <taxon>Polystomatidea</taxon>
        <taxon>Polystomatidae</taxon>
        <taxon>Protopolystoma</taxon>
    </lineage>
</organism>
<feature type="transmembrane region" description="Helical" evidence="1">
    <location>
        <begin position="132"/>
        <end position="161"/>
    </location>
</feature>
<keyword evidence="1" id="KW-1133">Transmembrane helix</keyword>
<keyword evidence="1" id="KW-0472">Membrane</keyword>
<comment type="caution">
    <text evidence="2">The sequence shown here is derived from an EMBL/GenBank/DDBJ whole genome shotgun (WGS) entry which is preliminary data.</text>
</comment>
<keyword evidence="1" id="KW-0812">Transmembrane</keyword>
<reference evidence="2" key="1">
    <citation type="submission" date="2018-11" db="EMBL/GenBank/DDBJ databases">
        <authorList>
            <consortium name="Pathogen Informatics"/>
        </authorList>
    </citation>
    <scope>NUCLEOTIDE SEQUENCE</scope>
</reference>
<feature type="transmembrane region" description="Helical" evidence="1">
    <location>
        <begin position="167"/>
        <end position="195"/>
    </location>
</feature>
<dbReference type="Proteomes" id="UP000784294">
    <property type="component" value="Unassembled WGS sequence"/>
</dbReference>
<proteinExistence type="predicted"/>
<accession>A0A448X1Z9</accession>
<dbReference type="EMBL" id="CAAALY010078354">
    <property type="protein sequence ID" value="VEL26142.1"/>
    <property type="molecule type" value="Genomic_DNA"/>
</dbReference>